<comment type="caution">
    <text evidence="2">The sequence shown here is derived from an EMBL/GenBank/DDBJ whole genome shotgun (WGS) entry which is preliminary data.</text>
</comment>
<proteinExistence type="predicted"/>
<protein>
    <submittedName>
        <fullName evidence="2">Uncharacterized protein</fullName>
    </submittedName>
</protein>
<evidence type="ECO:0000313" key="3">
    <source>
        <dbReference type="Proteomes" id="UP000324222"/>
    </source>
</evidence>
<sequence length="113" mass="12124">MLEIQCKTSYIFVSFNLSRPLGLEGKGQRGARQGSGEGYGTAPHTTSLRQYHTSPTAGVTGRERSVFLGASTARQLRARMIRRLAEGRQRGRLPGGSIGACVLAPPRRSPALA</sequence>
<evidence type="ECO:0000256" key="1">
    <source>
        <dbReference type="SAM" id="MobiDB-lite"/>
    </source>
</evidence>
<accession>A0A5B7JHX7</accession>
<reference evidence="2 3" key="1">
    <citation type="submission" date="2019-05" db="EMBL/GenBank/DDBJ databases">
        <title>Another draft genome of Portunus trituberculatus and its Hox gene families provides insights of decapod evolution.</title>
        <authorList>
            <person name="Jeong J.-H."/>
            <person name="Song I."/>
            <person name="Kim S."/>
            <person name="Choi T."/>
            <person name="Kim D."/>
            <person name="Ryu S."/>
            <person name="Kim W."/>
        </authorList>
    </citation>
    <scope>NUCLEOTIDE SEQUENCE [LARGE SCALE GENOMIC DNA]</scope>
    <source>
        <tissue evidence="2">Muscle</tissue>
    </source>
</reference>
<gene>
    <name evidence="2" type="ORF">E2C01_087010</name>
</gene>
<keyword evidence="3" id="KW-1185">Reference proteome</keyword>
<dbReference type="EMBL" id="VSRR010089563">
    <property type="protein sequence ID" value="MPC91944.1"/>
    <property type="molecule type" value="Genomic_DNA"/>
</dbReference>
<evidence type="ECO:0000313" key="2">
    <source>
        <dbReference type="EMBL" id="MPC91944.1"/>
    </source>
</evidence>
<feature type="compositionally biased region" description="Polar residues" evidence="1">
    <location>
        <begin position="43"/>
        <end position="57"/>
    </location>
</feature>
<organism evidence="2 3">
    <name type="scientific">Portunus trituberculatus</name>
    <name type="common">Swimming crab</name>
    <name type="synonym">Neptunus trituberculatus</name>
    <dbReference type="NCBI Taxonomy" id="210409"/>
    <lineage>
        <taxon>Eukaryota</taxon>
        <taxon>Metazoa</taxon>
        <taxon>Ecdysozoa</taxon>
        <taxon>Arthropoda</taxon>
        <taxon>Crustacea</taxon>
        <taxon>Multicrustacea</taxon>
        <taxon>Malacostraca</taxon>
        <taxon>Eumalacostraca</taxon>
        <taxon>Eucarida</taxon>
        <taxon>Decapoda</taxon>
        <taxon>Pleocyemata</taxon>
        <taxon>Brachyura</taxon>
        <taxon>Eubrachyura</taxon>
        <taxon>Portunoidea</taxon>
        <taxon>Portunidae</taxon>
        <taxon>Portuninae</taxon>
        <taxon>Portunus</taxon>
    </lineage>
</organism>
<dbReference type="AlphaFoldDB" id="A0A5B7JHX7"/>
<name>A0A5B7JHX7_PORTR</name>
<feature type="region of interest" description="Disordered" evidence="1">
    <location>
        <begin position="24"/>
        <end position="57"/>
    </location>
</feature>
<dbReference type="Proteomes" id="UP000324222">
    <property type="component" value="Unassembled WGS sequence"/>
</dbReference>